<dbReference type="EMBL" id="JASMRN010000004">
    <property type="protein sequence ID" value="MEZ7514834.1"/>
    <property type="molecule type" value="Genomic_DNA"/>
</dbReference>
<evidence type="ECO:0000313" key="2">
    <source>
        <dbReference type="EMBL" id="MEZ7514834.1"/>
    </source>
</evidence>
<keyword evidence="1" id="KW-0812">Transmembrane</keyword>
<reference evidence="2 3" key="1">
    <citation type="submission" date="2023-05" db="EMBL/GenBank/DDBJ databases">
        <title>Adaptations of aquatic viruses from atmosphere-close ecosystems of the Central Arctic Ocean.</title>
        <authorList>
            <person name="Rahlff J."/>
            <person name="Holmfeldt K."/>
        </authorList>
    </citation>
    <scope>NUCLEOTIDE SEQUENCE [LARGE SCALE GENOMIC DNA]</scope>
    <source>
        <strain evidence="2 3">Arc14</strain>
    </source>
</reference>
<evidence type="ECO:0000256" key="1">
    <source>
        <dbReference type="SAM" id="Phobius"/>
    </source>
</evidence>
<dbReference type="Proteomes" id="UP001568894">
    <property type="component" value="Unassembled WGS sequence"/>
</dbReference>
<accession>A0ABV4KEA7</accession>
<evidence type="ECO:0000313" key="3">
    <source>
        <dbReference type="Proteomes" id="UP001568894"/>
    </source>
</evidence>
<keyword evidence="1" id="KW-0472">Membrane</keyword>
<comment type="caution">
    <text evidence="2">The sequence shown here is derived from an EMBL/GenBank/DDBJ whole genome shotgun (WGS) entry which is preliminary data.</text>
</comment>
<sequence>MNTSYITCSECGTVNLNAEYCSNCGALLDVVAKRKLKREQETTKKAKLKASLKKEPSKIETFLKNGTEHSNVLIRLLFQGGYYVWLFFALIFGGIISLIIAAAAG</sequence>
<name>A0ABV4KEA7_9FLAO</name>
<gene>
    <name evidence="2" type="ORF">QO192_06005</name>
</gene>
<evidence type="ECO:0008006" key="4">
    <source>
        <dbReference type="Google" id="ProtNLM"/>
    </source>
</evidence>
<protein>
    <recommendedName>
        <fullName evidence="4">Zinc-ribbon domain-containing protein</fullName>
    </recommendedName>
</protein>
<dbReference type="RefSeq" id="WP_339653957.1">
    <property type="nucleotide sequence ID" value="NZ_CAXBLC010000002.1"/>
</dbReference>
<feature type="transmembrane region" description="Helical" evidence="1">
    <location>
        <begin position="82"/>
        <end position="104"/>
    </location>
</feature>
<proteinExistence type="predicted"/>
<keyword evidence="1" id="KW-1133">Transmembrane helix</keyword>
<organism evidence="2 3">
    <name type="scientific">Flavobacterium frigidarium</name>
    <dbReference type="NCBI Taxonomy" id="99286"/>
    <lineage>
        <taxon>Bacteria</taxon>
        <taxon>Pseudomonadati</taxon>
        <taxon>Bacteroidota</taxon>
        <taxon>Flavobacteriia</taxon>
        <taxon>Flavobacteriales</taxon>
        <taxon>Flavobacteriaceae</taxon>
        <taxon>Flavobacterium</taxon>
    </lineage>
</organism>
<keyword evidence="3" id="KW-1185">Reference proteome</keyword>